<dbReference type="InterPro" id="IPR018958">
    <property type="entry name" value="Knr4/Smi1-like_dom"/>
</dbReference>
<proteinExistence type="predicted"/>
<name>A0A264W2L3_9BACL</name>
<dbReference type="InterPro" id="IPR037883">
    <property type="entry name" value="Knr4/Smi1-like_sf"/>
</dbReference>
<organism evidence="2 3">
    <name type="scientific">Tetzosporium hominis</name>
    <dbReference type="NCBI Taxonomy" id="2020506"/>
    <lineage>
        <taxon>Bacteria</taxon>
        <taxon>Bacillati</taxon>
        <taxon>Bacillota</taxon>
        <taxon>Bacilli</taxon>
        <taxon>Bacillales</taxon>
        <taxon>Caryophanaceae</taxon>
        <taxon>Tetzosporium</taxon>
    </lineage>
</organism>
<dbReference type="Pfam" id="PF14568">
    <property type="entry name" value="SUKH_6"/>
    <property type="match status" value="1"/>
</dbReference>
<accession>A0A264W2L3</accession>
<dbReference type="SUPFAM" id="SSF160631">
    <property type="entry name" value="SMI1/KNR4-like"/>
    <property type="match status" value="1"/>
</dbReference>
<comment type="caution">
    <text evidence="2">The sequence shown here is derived from an EMBL/GenBank/DDBJ whole genome shotgun (WGS) entry which is preliminary data.</text>
</comment>
<evidence type="ECO:0000313" key="2">
    <source>
        <dbReference type="EMBL" id="OZS77799.1"/>
    </source>
</evidence>
<reference evidence="2 3" key="1">
    <citation type="submission" date="2017-07" db="EMBL/GenBank/DDBJ databases">
        <title>Tetzosporium hominis gen.nov. sp.nov.</title>
        <authorList>
            <person name="Tetz G."/>
            <person name="Tetz V."/>
        </authorList>
    </citation>
    <scope>NUCLEOTIDE SEQUENCE [LARGE SCALE GENOMIC DNA]</scope>
    <source>
        <strain evidence="2 3">VT-49</strain>
    </source>
</reference>
<dbReference type="EMBL" id="NOKQ01000217">
    <property type="protein sequence ID" value="OZS77799.1"/>
    <property type="molecule type" value="Genomic_DNA"/>
</dbReference>
<dbReference type="Gene3D" id="3.40.1580.10">
    <property type="entry name" value="SMI1/KNR4-like"/>
    <property type="match status" value="1"/>
</dbReference>
<dbReference type="AlphaFoldDB" id="A0A264W2L3"/>
<keyword evidence="3" id="KW-1185">Reference proteome</keyword>
<gene>
    <name evidence="2" type="ORF">CF394_08575</name>
</gene>
<dbReference type="OrthoDB" id="8657476at2"/>
<evidence type="ECO:0000313" key="3">
    <source>
        <dbReference type="Proteomes" id="UP000217065"/>
    </source>
</evidence>
<dbReference type="SMART" id="SM00860">
    <property type="entry name" value="SMI1_KNR4"/>
    <property type="match status" value="1"/>
</dbReference>
<protein>
    <recommendedName>
        <fullName evidence="1">Knr4/Smi1-like domain-containing protein</fullName>
    </recommendedName>
</protein>
<dbReference type="Proteomes" id="UP000217065">
    <property type="component" value="Unassembled WGS sequence"/>
</dbReference>
<feature type="domain" description="Knr4/Smi1-like" evidence="1">
    <location>
        <begin position="15"/>
        <end position="143"/>
    </location>
</feature>
<evidence type="ECO:0000259" key="1">
    <source>
        <dbReference type="SMART" id="SM00860"/>
    </source>
</evidence>
<sequence>MKIWREDTEEYQLAPLTNKMVKEAEENLKVKLPKSYINLLKTQNGGYINYDSFPTKVPTSWAEDHIHVDYLFGIAENKGILQSAYLIQEWDLPKDIVLISGDGHSWVALDYRKTNEEPPILYIDAESNQVIEIARSFKPFIKGLYLEEREFEEIDFEEECLHLTHDELEAALSTNNDQDVIQAMNYLFENTMGNEQFIEQKLLALLQRPSLEIKQLAANFANHFNEMGIISSSVLSDMVTIIRNDEEIEYFADMFFADQ</sequence>